<name>A0A3N6PKW1_9CYAN</name>
<dbReference type="PANTHER" id="PTHR36456:SF1">
    <property type="entry name" value="UPF0232 PROTEIN SCO3875"/>
    <property type="match status" value="1"/>
</dbReference>
<dbReference type="Pfam" id="PF05258">
    <property type="entry name" value="DciA"/>
    <property type="match status" value="1"/>
</dbReference>
<protein>
    <submittedName>
        <fullName evidence="1">DUF721 domain-containing protein</fullName>
    </submittedName>
</protein>
<accession>A0A3N6PKW1</accession>
<comment type="caution">
    <text evidence="1">The sequence shown here is derived from an EMBL/GenBank/DDBJ whole genome shotgun (WGS) entry which is preliminary data.</text>
</comment>
<dbReference type="OrthoDB" id="511752at2"/>
<proteinExistence type="predicted"/>
<gene>
    <name evidence="1" type="ORF">D5R40_01905</name>
</gene>
<dbReference type="RefSeq" id="WP_124144003.1">
    <property type="nucleotide sequence ID" value="NZ_CAWOKI010000379.1"/>
</dbReference>
<evidence type="ECO:0000313" key="2">
    <source>
        <dbReference type="Proteomes" id="UP000269154"/>
    </source>
</evidence>
<reference evidence="1 2" key="1">
    <citation type="journal article" date="2018" name="ACS Chem. Biol.">
        <title>Ketoreductase domain dysfunction expands chemodiversity: malyngamide biosynthesis in the cyanobacterium Okeania hirsuta.</title>
        <authorList>
            <person name="Moss N.A."/>
            <person name="Leao T."/>
            <person name="Rankin M."/>
            <person name="McCullough T.M."/>
            <person name="Qu P."/>
            <person name="Korobeynikov A."/>
            <person name="Smith J.L."/>
            <person name="Gerwick L."/>
            <person name="Gerwick W.H."/>
        </authorList>
    </citation>
    <scope>NUCLEOTIDE SEQUENCE [LARGE SCALE GENOMIC DNA]</scope>
    <source>
        <strain evidence="1 2">PAB10Feb10-1</strain>
    </source>
</reference>
<dbReference type="PANTHER" id="PTHR36456">
    <property type="entry name" value="UPF0232 PROTEIN SCO3875"/>
    <property type="match status" value="1"/>
</dbReference>
<evidence type="ECO:0000313" key="1">
    <source>
        <dbReference type="EMBL" id="RQH55447.1"/>
    </source>
</evidence>
<dbReference type="InterPro" id="IPR007922">
    <property type="entry name" value="DciA-like"/>
</dbReference>
<dbReference type="EMBL" id="RCBY01000006">
    <property type="protein sequence ID" value="RQH55447.1"/>
    <property type="molecule type" value="Genomic_DNA"/>
</dbReference>
<dbReference type="AlphaFoldDB" id="A0A3N6PKW1"/>
<sequence length="186" mass="21345">MDFQSLNQILGYLQIMERSPQQQQFLKLMECWEQVLGVMATQTKPLYIEGKVLYVATSSAALSQELSFRVSQLLDKLNHFLPTPLNNIRFSAAHWHTIQSHQSRQTDKNDWLQHPSMIPKSQKATLKDSTHKNQSPQTTFKNWAKTINTRFQGLPLCPQCQCPTPPGEIQRWSVCAICATKQWSSS</sequence>
<dbReference type="Proteomes" id="UP000269154">
    <property type="component" value="Unassembled WGS sequence"/>
</dbReference>
<organism evidence="1 2">
    <name type="scientific">Okeania hirsuta</name>
    <dbReference type="NCBI Taxonomy" id="1458930"/>
    <lineage>
        <taxon>Bacteria</taxon>
        <taxon>Bacillati</taxon>
        <taxon>Cyanobacteriota</taxon>
        <taxon>Cyanophyceae</taxon>
        <taxon>Oscillatoriophycideae</taxon>
        <taxon>Oscillatoriales</taxon>
        <taxon>Microcoleaceae</taxon>
        <taxon>Okeania</taxon>
    </lineage>
</organism>
<keyword evidence="2" id="KW-1185">Reference proteome</keyword>